<dbReference type="PANTHER" id="PTHR37478">
    <property type="match status" value="1"/>
</dbReference>
<dbReference type="SUPFAM" id="SSF88659">
    <property type="entry name" value="Sigma3 and sigma4 domains of RNA polymerase sigma factors"/>
    <property type="match status" value="1"/>
</dbReference>
<evidence type="ECO:0000313" key="4">
    <source>
        <dbReference type="EMBL" id="CEJ06572.1"/>
    </source>
</evidence>
<name>A0A8S0W262_9FIRM</name>
<protein>
    <recommendedName>
        <fullName evidence="2">UPF0251 protein DEACI_1021</fullName>
    </recommendedName>
</protein>
<dbReference type="KEGG" id="aacx:DEACI_1091"/>
<dbReference type="EMBL" id="CDGJ01000032">
    <property type="protein sequence ID" value="CEJ06572.1"/>
    <property type="molecule type" value="Genomic_DNA"/>
</dbReference>
<dbReference type="Gene3D" id="1.10.10.10">
    <property type="entry name" value="Winged helix-like DNA-binding domain superfamily/Winged helix DNA-binding domain"/>
    <property type="match status" value="1"/>
</dbReference>
<comment type="similarity">
    <text evidence="1 2">Belongs to the UPF0251 family.</text>
</comment>
<reference evidence="3" key="2">
    <citation type="submission" date="2020-01" db="EMBL/GenBank/DDBJ databases">
        <authorList>
            <person name="Hornung B."/>
        </authorList>
    </citation>
    <scope>NUCLEOTIDE SEQUENCE</scope>
    <source>
        <strain evidence="3">PacBioINE</strain>
    </source>
</reference>
<evidence type="ECO:0000256" key="2">
    <source>
        <dbReference type="HAMAP-Rule" id="MF_00674"/>
    </source>
</evidence>
<sequence>MSRPVKWRKVEYVPQNVFFAPCPKRGCERWEEINLKVEELEAMRLKDVLGLTQEECAERMQISRQTFQNIIDEARKKVTTALLENKAISVGGGNYTKNVCHLTCLECGGETSAPYEERGVKCKHCGSEKLVCTKKLGCNIRCQSEESVQTEESVQIEESENN</sequence>
<dbReference type="InterPro" id="IPR002852">
    <property type="entry name" value="UPF0251"/>
</dbReference>
<dbReference type="EMBL" id="LR746496">
    <property type="protein sequence ID" value="CAA7600438.1"/>
    <property type="molecule type" value="Genomic_DNA"/>
</dbReference>
<accession>A0A8S0W262</accession>
<dbReference type="InterPro" id="IPR013324">
    <property type="entry name" value="RNA_pol_sigma_r3/r4-like"/>
</dbReference>
<organism evidence="3">
    <name type="scientific">Acididesulfobacillus acetoxydans</name>
    <dbReference type="NCBI Taxonomy" id="1561005"/>
    <lineage>
        <taxon>Bacteria</taxon>
        <taxon>Bacillati</taxon>
        <taxon>Bacillota</taxon>
        <taxon>Clostridia</taxon>
        <taxon>Eubacteriales</taxon>
        <taxon>Peptococcaceae</taxon>
        <taxon>Acididesulfobacillus</taxon>
    </lineage>
</organism>
<dbReference type="AlphaFoldDB" id="A0A8S0W262"/>
<dbReference type="Proteomes" id="UP001071230">
    <property type="component" value="Unassembled WGS sequence"/>
</dbReference>
<dbReference type="Proteomes" id="UP000836597">
    <property type="component" value="Chromosome"/>
</dbReference>
<keyword evidence="5" id="KW-1185">Reference proteome</keyword>
<evidence type="ECO:0000313" key="5">
    <source>
        <dbReference type="Proteomes" id="UP001071230"/>
    </source>
</evidence>
<gene>
    <name evidence="4" type="ORF">DEACI_1021</name>
    <name evidence="3" type="ORF">DEACI_1091</name>
</gene>
<dbReference type="InterPro" id="IPR036388">
    <property type="entry name" value="WH-like_DNA-bd_sf"/>
</dbReference>
<evidence type="ECO:0000256" key="1">
    <source>
        <dbReference type="ARBA" id="ARBA00009350"/>
    </source>
</evidence>
<dbReference type="PANTHER" id="PTHR37478:SF2">
    <property type="entry name" value="UPF0251 PROTEIN TK0562"/>
    <property type="match status" value="1"/>
</dbReference>
<reference evidence="4" key="1">
    <citation type="submission" date="2014-11" db="EMBL/GenBank/DDBJ databases">
        <authorList>
            <person name="Hornung B.V."/>
        </authorList>
    </citation>
    <scope>NUCLEOTIDE SEQUENCE</scope>
    <source>
        <strain evidence="4">INE</strain>
    </source>
</reference>
<dbReference type="RefSeq" id="WP_240984114.1">
    <property type="nucleotide sequence ID" value="NZ_CDGJ01000032.1"/>
</dbReference>
<evidence type="ECO:0000313" key="3">
    <source>
        <dbReference type="EMBL" id="CAA7600438.1"/>
    </source>
</evidence>
<proteinExistence type="inferred from homology"/>
<dbReference type="Pfam" id="PF02001">
    <property type="entry name" value="DUF134"/>
    <property type="match status" value="1"/>
</dbReference>
<dbReference type="HAMAP" id="MF_00674">
    <property type="entry name" value="UPF0251"/>
    <property type="match status" value="1"/>
</dbReference>